<dbReference type="PROSITE" id="PS50174">
    <property type="entry name" value="G_PATCH"/>
    <property type="match status" value="1"/>
</dbReference>
<dbReference type="OrthoDB" id="29523at2759"/>
<comment type="caution">
    <text evidence="3">The sequence shown here is derived from an EMBL/GenBank/DDBJ whole genome shotgun (WGS) entry which is preliminary data.</text>
</comment>
<dbReference type="EMBL" id="QKRW01000024">
    <property type="protein sequence ID" value="RAL62538.1"/>
    <property type="molecule type" value="Genomic_DNA"/>
</dbReference>
<gene>
    <name evidence="3" type="ORF">DID88_005103</name>
</gene>
<reference evidence="3 4" key="1">
    <citation type="submission" date="2018-06" db="EMBL/GenBank/DDBJ databases">
        <title>Genome Sequence of the Brown Rot Fungal Pathogen Monilinia fructigena.</title>
        <authorList>
            <person name="Landi L."/>
            <person name="De Miccolis Angelini R.M."/>
            <person name="Pollastro S."/>
            <person name="Abate D."/>
            <person name="Faretra F."/>
            <person name="Romanazzi G."/>
        </authorList>
    </citation>
    <scope>NUCLEOTIDE SEQUENCE [LARGE SCALE GENOMIC DNA]</scope>
    <source>
        <strain evidence="3 4">Mfrg269</strain>
    </source>
</reference>
<dbReference type="GO" id="GO:0003676">
    <property type="term" value="F:nucleic acid binding"/>
    <property type="evidence" value="ECO:0007669"/>
    <property type="project" value="InterPro"/>
</dbReference>
<organism evidence="3 4">
    <name type="scientific">Monilinia fructigena</name>
    <dbReference type="NCBI Taxonomy" id="38457"/>
    <lineage>
        <taxon>Eukaryota</taxon>
        <taxon>Fungi</taxon>
        <taxon>Dikarya</taxon>
        <taxon>Ascomycota</taxon>
        <taxon>Pezizomycotina</taxon>
        <taxon>Leotiomycetes</taxon>
        <taxon>Helotiales</taxon>
        <taxon>Sclerotiniaceae</taxon>
        <taxon>Monilinia</taxon>
    </lineage>
</organism>
<dbReference type="Pfam" id="PF01585">
    <property type="entry name" value="G-patch"/>
    <property type="match status" value="1"/>
</dbReference>
<feature type="compositionally biased region" description="Polar residues" evidence="1">
    <location>
        <begin position="15"/>
        <end position="26"/>
    </location>
</feature>
<protein>
    <recommendedName>
        <fullName evidence="2">G-patch domain-containing protein</fullName>
    </recommendedName>
</protein>
<dbReference type="Proteomes" id="UP000249056">
    <property type="component" value="Unassembled WGS sequence"/>
</dbReference>
<dbReference type="InterPro" id="IPR000467">
    <property type="entry name" value="G_patch_dom"/>
</dbReference>
<proteinExistence type="predicted"/>
<keyword evidence="4" id="KW-1185">Reference proteome</keyword>
<evidence type="ECO:0000313" key="3">
    <source>
        <dbReference type="EMBL" id="RAL62538.1"/>
    </source>
</evidence>
<feature type="region of interest" description="Disordered" evidence="1">
    <location>
        <begin position="1"/>
        <end position="26"/>
    </location>
</feature>
<evidence type="ECO:0000259" key="2">
    <source>
        <dbReference type="PROSITE" id="PS50174"/>
    </source>
</evidence>
<sequence length="70" mass="8096">MGLSAPKNKIKLSHDPNNTRWSGNTDSFGHRMMKSQGWTPGEYLGAKDAAHAEFPPQLMRRIFVWWLRIK</sequence>
<name>A0A395ISF4_9HELO</name>
<evidence type="ECO:0000313" key="4">
    <source>
        <dbReference type="Proteomes" id="UP000249056"/>
    </source>
</evidence>
<feature type="domain" description="G-patch" evidence="2">
    <location>
        <begin position="25"/>
        <end position="48"/>
    </location>
</feature>
<evidence type="ECO:0000256" key="1">
    <source>
        <dbReference type="SAM" id="MobiDB-lite"/>
    </source>
</evidence>
<accession>A0A395ISF4</accession>
<dbReference type="AlphaFoldDB" id="A0A395ISF4"/>